<proteinExistence type="predicted"/>
<accession>A0A1M5XGA8</accession>
<organism evidence="1 2">
    <name type="scientific">Virgibacillus chiguensis</name>
    <dbReference type="NCBI Taxonomy" id="411959"/>
    <lineage>
        <taxon>Bacteria</taxon>
        <taxon>Bacillati</taxon>
        <taxon>Bacillota</taxon>
        <taxon>Bacilli</taxon>
        <taxon>Bacillales</taxon>
        <taxon>Bacillaceae</taxon>
        <taxon>Virgibacillus</taxon>
    </lineage>
</organism>
<name>A0A1M5XGA8_9BACI</name>
<sequence>MSDEEFARVYEDIYNSSEFLRLEEKYNKEYADYEKEQETGIIMPTIAPILVPIAAAAGRFAIQAAAKHGTKVASKYLKNKLKRVGKHYKLHWNSKNRYGKITSLLKIQHNDPNKSYLELIME</sequence>
<evidence type="ECO:0000313" key="1">
    <source>
        <dbReference type="EMBL" id="SHH98816.1"/>
    </source>
</evidence>
<dbReference type="Proteomes" id="UP000184079">
    <property type="component" value="Unassembled WGS sequence"/>
</dbReference>
<dbReference type="OrthoDB" id="2921838at2"/>
<gene>
    <name evidence="1" type="ORF">SAMN05421807_12625</name>
</gene>
<keyword evidence="2" id="KW-1185">Reference proteome</keyword>
<evidence type="ECO:0000313" key="2">
    <source>
        <dbReference type="Proteomes" id="UP000184079"/>
    </source>
</evidence>
<dbReference type="EMBL" id="FQXD01000026">
    <property type="protein sequence ID" value="SHH98816.1"/>
    <property type="molecule type" value="Genomic_DNA"/>
</dbReference>
<dbReference type="AlphaFoldDB" id="A0A1M5XGA8"/>
<reference evidence="2" key="1">
    <citation type="submission" date="2016-11" db="EMBL/GenBank/DDBJ databases">
        <authorList>
            <person name="Varghese N."/>
            <person name="Submissions S."/>
        </authorList>
    </citation>
    <scope>NUCLEOTIDE SEQUENCE [LARGE SCALE GENOMIC DNA]</scope>
    <source>
        <strain evidence="2">CGMCC 1.6496</strain>
    </source>
</reference>
<protein>
    <submittedName>
        <fullName evidence="1">Uncharacterized protein</fullName>
    </submittedName>
</protein>
<dbReference type="RefSeq" id="WP_073013186.1">
    <property type="nucleotide sequence ID" value="NZ_FQXD01000026.1"/>
</dbReference>